<evidence type="ECO:0000256" key="1">
    <source>
        <dbReference type="ARBA" id="ARBA00005790"/>
    </source>
</evidence>
<dbReference type="InterPro" id="IPR008144">
    <property type="entry name" value="Guanylate_kin-like_dom"/>
</dbReference>
<gene>
    <name evidence="9" type="primary">gmk</name>
    <name evidence="12" type="ORF">SAMN02746065_102148</name>
</gene>
<feature type="region of interest" description="Disordered" evidence="10">
    <location>
        <begin position="1"/>
        <end position="20"/>
    </location>
</feature>
<evidence type="ECO:0000313" key="13">
    <source>
        <dbReference type="Proteomes" id="UP000192418"/>
    </source>
</evidence>
<evidence type="ECO:0000256" key="8">
    <source>
        <dbReference type="ARBA" id="ARBA00030128"/>
    </source>
</evidence>
<dbReference type="PROSITE" id="PS50052">
    <property type="entry name" value="GUANYLATE_KINASE_2"/>
    <property type="match status" value="1"/>
</dbReference>
<dbReference type="InterPro" id="IPR017665">
    <property type="entry name" value="Guanylate_kinase"/>
</dbReference>
<evidence type="ECO:0000313" key="12">
    <source>
        <dbReference type="EMBL" id="SMC44529.1"/>
    </source>
</evidence>
<evidence type="ECO:0000256" key="9">
    <source>
        <dbReference type="HAMAP-Rule" id="MF_00328"/>
    </source>
</evidence>
<keyword evidence="9" id="KW-0963">Cytoplasm</keyword>
<evidence type="ECO:0000256" key="4">
    <source>
        <dbReference type="ARBA" id="ARBA00022679"/>
    </source>
</evidence>
<keyword evidence="4 9" id="KW-0808">Transferase</keyword>
<dbReference type="SMART" id="SM00072">
    <property type="entry name" value="GuKc"/>
    <property type="match status" value="1"/>
</dbReference>
<dbReference type="InterPro" id="IPR027417">
    <property type="entry name" value="P-loop_NTPase"/>
</dbReference>
<dbReference type="PANTHER" id="PTHR23117:SF13">
    <property type="entry name" value="GUANYLATE KINASE"/>
    <property type="match status" value="1"/>
</dbReference>
<comment type="function">
    <text evidence="9">Essential for recycling GMP and indirectly, cGMP.</text>
</comment>
<dbReference type="InterPro" id="IPR020590">
    <property type="entry name" value="Guanylate_kinase_CS"/>
</dbReference>
<evidence type="ECO:0000256" key="5">
    <source>
        <dbReference type="ARBA" id="ARBA00022741"/>
    </source>
</evidence>
<dbReference type="NCBIfam" id="TIGR03263">
    <property type="entry name" value="guanyl_kin"/>
    <property type="match status" value="1"/>
</dbReference>
<keyword evidence="13" id="KW-1185">Reference proteome</keyword>
<dbReference type="EMBL" id="FWXY01000002">
    <property type="protein sequence ID" value="SMC44529.1"/>
    <property type="molecule type" value="Genomic_DNA"/>
</dbReference>
<dbReference type="GO" id="GO:0004385">
    <property type="term" value="F:GMP kinase activity"/>
    <property type="evidence" value="ECO:0007669"/>
    <property type="project" value="UniProtKB-UniRule"/>
</dbReference>
<feature type="domain" description="Guanylate kinase-like" evidence="11">
    <location>
        <begin position="23"/>
        <end position="201"/>
    </location>
</feature>
<evidence type="ECO:0000259" key="11">
    <source>
        <dbReference type="PROSITE" id="PS50052"/>
    </source>
</evidence>
<dbReference type="SUPFAM" id="SSF52540">
    <property type="entry name" value="P-loop containing nucleoside triphosphate hydrolases"/>
    <property type="match status" value="1"/>
</dbReference>
<sequence length="208" mass="22997">MIHKNDLAGQEGQNSPGGLPPRAGLFVVSAPSGAGKTTLCTRMLKLFPGLSYSISHTTRPPRGNEKDGVDYFFITPEVFRERIQKNAWAEWAKVHDNYYGTSRAFITERLEKGNPLLLDIDVQGARQIRKTYPRAVTVFINAPSMAVLEARLRKRGTDSDVVIARRLENAAREMADLPLYDHVIVNDDLDTAAGKMAAIIEKFKGGAV</sequence>
<dbReference type="GO" id="GO:0005524">
    <property type="term" value="F:ATP binding"/>
    <property type="evidence" value="ECO:0007669"/>
    <property type="project" value="UniProtKB-UniRule"/>
</dbReference>
<evidence type="ECO:0000256" key="7">
    <source>
        <dbReference type="ARBA" id="ARBA00022840"/>
    </source>
</evidence>
<evidence type="ECO:0000256" key="10">
    <source>
        <dbReference type="SAM" id="MobiDB-lite"/>
    </source>
</evidence>
<name>A0A1W1Z7V2_9BACT</name>
<dbReference type="InterPro" id="IPR008145">
    <property type="entry name" value="GK/Ca_channel_bsu"/>
</dbReference>
<dbReference type="OrthoDB" id="9808150at2"/>
<dbReference type="GO" id="GO:0005829">
    <property type="term" value="C:cytosol"/>
    <property type="evidence" value="ECO:0007669"/>
    <property type="project" value="TreeGrafter"/>
</dbReference>
<comment type="catalytic activity">
    <reaction evidence="9">
        <text>GMP + ATP = GDP + ADP</text>
        <dbReference type="Rhea" id="RHEA:20780"/>
        <dbReference type="ChEBI" id="CHEBI:30616"/>
        <dbReference type="ChEBI" id="CHEBI:58115"/>
        <dbReference type="ChEBI" id="CHEBI:58189"/>
        <dbReference type="ChEBI" id="CHEBI:456216"/>
        <dbReference type="EC" id="2.7.4.8"/>
    </reaction>
</comment>
<keyword evidence="7 9" id="KW-0067">ATP-binding</keyword>
<proteinExistence type="inferred from homology"/>
<dbReference type="STRING" id="1121400.SAMN02746065_102148"/>
<comment type="similarity">
    <text evidence="1 9">Belongs to the guanylate kinase family.</text>
</comment>
<dbReference type="PANTHER" id="PTHR23117">
    <property type="entry name" value="GUANYLATE KINASE-RELATED"/>
    <property type="match status" value="1"/>
</dbReference>
<dbReference type="Pfam" id="PF00625">
    <property type="entry name" value="Guanylate_kin"/>
    <property type="match status" value="1"/>
</dbReference>
<evidence type="ECO:0000256" key="2">
    <source>
        <dbReference type="ARBA" id="ARBA00012961"/>
    </source>
</evidence>
<feature type="binding site" evidence="9">
    <location>
        <begin position="30"/>
        <end position="37"/>
    </location>
    <ligand>
        <name>ATP</name>
        <dbReference type="ChEBI" id="CHEBI:30616"/>
    </ligand>
</feature>
<dbReference type="Proteomes" id="UP000192418">
    <property type="component" value="Unassembled WGS sequence"/>
</dbReference>
<organism evidence="12 13">
    <name type="scientific">Desulfocicer vacuolatum DSM 3385</name>
    <dbReference type="NCBI Taxonomy" id="1121400"/>
    <lineage>
        <taxon>Bacteria</taxon>
        <taxon>Pseudomonadati</taxon>
        <taxon>Thermodesulfobacteriota</taxon>
        <taxon>Desulfobacteria</taxon>
        <taxon>Desulfobacterales</taxon>
        <taxon>Desulfobacteraceae</taxon>
        <taxon>Desulfocicer</taxon>
    </lineage>
</organism>
<dbReference type="Gene3D" id="3.30.63.10">
    <property type="entry name" value="Guanylate Kinase phosphate binding domain"/>
    <property type="match status" value="1"/>
</dbReference>
<dbReference type="PROSITE" id="PS00856">
    <property type="entry name" value="GUANYLATE_KINASE_1"/>
    <property type="match status" value="1"/>
</dbReference>
<accession>A0A1W1Z7V2</accession>
<dbReference type="Gene3D" id="3.40.50.300">
    <property type="entry name" value="P-loop containing nucleotide triphosphate hydrolases"/>
    <property type="match status" value="1"/>
</dbReference>
<dbReference type="FunFam" id="3.30.63.10:FF:000002">
    <property type="entry name" value="Guanylate kinase 1"/>
    <property type="match status" value="1"/>
</dbReference>
<comment type="subcellular location">
    <subcellularLocation>
        <location evidence="9">Cytoplasm</location>
    </subcellularLocation>
</comment>
<protein>
    <recommendedName>
        <fullName evidence="3 9">Guanylate kinase</fullName>
        <ecNumber evidence="2 9">2.7.4.8</ecNumber>
    </recommendedName>
    <alternativeName>
        <fullName evidence="8 9">GMP kinase</fullName>
    </alternativeName>
</protein>
<reference evidence="12 13" key="1">
    <citation type="submission" date="2017-04" db="EMBL/GenBank/DDBJ databases">
        <authorList>
            <person name="Afonso C.L."/>
            <person name="Miller P.J."/>
            <person name="Scott M.A."/>
            <person name="Spackman E."/>
            <person name="Goraichik I."/>
            <person name="Dimitrov K.M."/>
            <person name="Suarez D.L."/>
            <person name="Swayne D.E."/>
        </authorList>
    </citation>
    <scope>NUCLEOTIDE SEQUENCE [LARGE SCALE GENOMIC DNA]</scope>
    <source>
        <strain evidence="12 13">DSM 3385</strain>
    </source>
</reference>
<keyword evidence="5 9" id="KW-0547">Nucleotide-binding</keyword>
<dbReference type="AlphaFoldDB" id="A0A1W1Z7V2"/>
<dbReference type="HAMAP" id="MF_00328">
    <property type="entry name" value="Guanylate_kinase"/>
    <property type="match status" value="1"/>
</dbReference>
<evidence type="ECO:0000256" key="6">
    <source>
        <dbReference type="ARBA" id="ARBA00022777"/>
    </source>
</evidence>
<keyword evidence="6 9" id="KW-0418">Kinase</keyword>
<evidence type="ECO:0000256" key="3">
    <source>
        <dbReference type="ARBA" id="ARBA00016296"/>
    </source>
</evidence>
<dbReference type="CDD" id="cd00071">
    <property type="entry name" value="GMPK"/>
    <property type="match status" value="1"/>
</dbReference>
<dbReference type="RefSeq" id="WP_084066817.1">
    <property type="nucleotide sequence ID" value="NZ_FWXY01000002.1"/>
</dbReference>
<dbReference type="EC" id="2.7.4.8" evidence="2 9"/>